<evidence type="ECO:0000313" key="3">
    <source>
        <dbReference type="Proteomes" id="UP001370758"/>
    </source>
</evidence>
<comment type="caution">
    <text evidence="2">The sequence shown here is derived from an EMBL/GenBank/DDBJ whole genome shotgun (WGS) entry which is preliminary data.</text>
</comment>
<name>A0AAV9VXX5_9PEZI</name>
<evidence type="ECO:0000313" key="2">
    <source>
        <dbReference type="EMBL" id="KAK6495925.1"/>
    </source>
</evidence>
<sequence>MRQLATRRETLRKQAFGNARTEHFSSNGKSEIDKQAHEVGPLPYEENSSANKCEERAATAELLFAKSTSQQHARMPEILYNSSRIEEQGVVPRLVGSQLDGVNDLVSLASTFRRTGLGFGRLPGTPMSSVSPDSYRDGKNPNHGVQVNDDPANAPSAGRR</sequence>
<evidence type="ECO:0000256" key="1">
    <source>
        <dbReference type="SAM" id="MobiDB-lite"/>
    </source>
</evidence>
<organism evidence="2 3">
    <name type="scientific">Arthrobotrys musiformis</name>
    <dbReference type="NCBI Taxonomy" id="47236"/>
    <lineage>
        <taxon>Eukaryota</taxon>
        <taxon>Fungi</taxon>
        <taxon>Dikarya</taxon>
        <taxon>Ascomycota</taxon>
        <taxon>Pezizomycotina</taxon>
        <taxon>Orbiliomycetes</taxon>
        <taxon>Orbiliales</taxon>
        <taxon>Orbiliaceae</taxon>
        <taxon>Arthrobotrys</taxon>
    </lineage>
</organism>
<feature type="region of interest" description="Disordered" evidence="1">
    <location>
        <begin position="1"/>
        <end position="53"/>
    </location>
</feature>
<keyword evidence="3" id="KW-1185">Reference proteome</keyword>
<dbReference type="EMBL" id="JAVHJL010000012">
    <property type="protein sequence ID" value="KAK6495925.1"/>
    <property type="molecule type" value="Genomic_DNA"/>
</dbReference>
<dbReference type="Proteomes" id="UP001370758">
    <property type="component" value="Unassembled WGS sequence"/>
</dbReference>
<dbReference type="AlphaFoldDB" id="A0AAV9VXX5"/>
<reference evidence="2 3" key="1">
    <citation type="submission" date="2023-08" db="EMBL/GenBank/DDBJ databases">
        <authorList>
            <person name="Palmer J.M."/>
        </authorList>
    </citation>
    <scope>NUCLEOTIDE SEQUENCE [LARGE SCALE GENOMIC DNA]</scope>
    <source>
        <strain evidence="2 3">TWF481</strain>
    </source>
</reference>
<accession>A0AAV9VXX5</accession>
<feature type="region of interest" description="Disordered" evidence="1">
    <location>
        <begin position="117"/>
        <end position="160"/>
    </location>
</feature>
<protein>
    <submittedName>
        <fullName evidence="2">Uncharacterized protein</fullName>
    </submittedName>
</protein>
<proteinExistence type="predicted"/>
<feature type="compositionally biased region" description="Basic and acidic residues" evidence="1">
    <location>
        <begin position="1"/>
        <end position="12"/>
    </location>
</feature>
<gene>
    <name evidence="2" type="ORF">TWF481_002970</name>
</gene>